<protein>
    <submittedName>
        <fullName evidence="1">Uncharacterized protein</fullName>
    </submittedName>
</protein>
<evidence type="ECO:0000313" key="1">
    <source>
        <dbReference type="EMBL" id="QHS90546.1"/>
    </source>
</evidence>
<name>A0A6C0BEH7_9ZZZZ</name>
<dbReference type="EMBL" id="MN739140">
    <property type="protein sequence ID" value="QHS90546.1"/>
    <property type="molecule type" value="Genomic_DNA"/>
</dbReference>
<organism evidence="1">
    <name type="scientific">viral metagenome</name>
    <dbReference type="NCBI Taxonomy" id="1070528"/>
    <lineage>
        <taxon>unclassified sequences</taxon>
        <taxon>metagenomes</taxon>
        <taxon>organismal metagenomes</taxon>
    </lineage>
</organism>
<sequence length="211" mass="24663">MQKVVDIVLNNTQLDFFDIRNVACLCKDINTIVTTKVNVPSEFHDKLYITIMDYVLSQRTSKIHPMGFKISIKGKKIAYYTTVSSMFIYDDQGDDYDNFSQFISSMFDYEMSVGFLYNKNDQHILYFNDKNNVDIFNVDNFHQHAHSILSMFKLVSPFVQEIDIHYKNVDMNNFKQLLNNLFSLTTQFMNNVSININKELPVESILLSVLK</sequence>
<reference evidence="1" key="1">
    <citation type="journal article" date="2020" name="Nature">
        <title>Giant virus diversity and host interactions through global metagenomics.</title>
        <authorList>
            <person name="Schulz F."/>
            <person name="Roux S."/>
            <person name="Paez-Espino D."/>
            <person name="Jungbluth S."/>
            <person name="Walsh D.A."/>
            <person name="Denef V.J."/>
            <person name="McMahon K.D."/>
            <person name="Konstantinidis K.T."/>
            <person name="Eloe-Fadrosh E.A."/>
            <person name="Kyrpides N.C."/>
            <person name="Woyke T."/>
        </authorList>
    </citation>
    <scope>NUCLEOTIDE SEQUENCE</scope>
    <source>
        <strain evidence="1">GVMAG-M-3300010354-11</strain>
    </source>
</reference>
<accession>A0A6C0BEH7</accession>
<proteinExistence type="predicted"/>
<dbReference type="AlphaFoldDB" id="A0A6C0BEH7"/>